<dbReference type="PANTHER" id="PTHR34390">
    <property type="entry name" value="UPF0442 PROTEIN YJJB-RELATED"/>
    <property type="match status" value="1"/>
</dbReference>
<dbReference type="RefSeq" id="WP_069634739.1">
    <property type="nucleotide sequence ID" value="NZ_JXKZ01000007.1"/>
</dbReference>
<evidence type="ECO:0000313" key="10">
    <source>
        <dbReference type="Proteomes" id="UP000094764"/>
    </source>
</evidence>
<organism evidence="9 10">
    <name type="scientific">Enterococcus quebecensis</name>
    <dbReference type="NCBI Taxonomy" id="903983"/>
    <lineage>
        <taxon>Bacteria</taxon>
        <taxon>Bacillati</taxon>
        <taxon>Bacillota</taxon>
        <taxon>Bacilli</taxon>
        <taxon>Lactobacillales</taxon>
        <taxon>Enterococcaceae</taxon>
        <taxon>Enterococcus</taxon>
    </lineage>
</organism>
<dbReference type="PANTHER" id="PTHR34390:SF2">
    <property type="entry name" value="SUCCINATE TRANSPORTER SUBUNIT YJJP-RELATED"/>
    <property type="match status" value="1"/>
</dbReference>
<protein>
    <recommendedName>
        <fullName evidence="8">Threonine/serine exporter-like N-terminal domain-containing protein</fullName>
    </recommendedName>
</protein>
<feature type="transmembrane region" description="Helical" evidence="7">
    <location>
        <begin position="116"/>
        <end position="135"/>
    </location>
</feature>
<comment type="subcellular location">
    <subcellularLocation>
        <location evidence="1">Cell membrane</location>
        <topology evidence="1">Multi-pass membrane protein</topology>
    </subcellularLocation>
</comment>
<comment type="caution">
    <text evidence="9">The sequence shown here is derived from an EMBL/GenBank/DDBJ whole genome shotgun (WGS) entry which is preliminary data.</text>
</comment>
<keyword evidence="10" id="KW-1185">Reference proteome</keyword>
<comment type="similarity">
    <text evidence="6">Belongs to the ThrE exporter (TC 2.A.79) family.</text>
</comment>
<evidence type="ECO:0000256" key="2">
    <source>
        <dbReference type="ARBA" id="ARBA00022475"/>
    </source>
</evidence>
<dbReference type="AlphaFoldDB" id="A0A1E5GUE8"/>
<reference evidence="10" key="1">
    <citation type="submission" date="2016-09" db="EMBL/GenBank/DDBJ databases">
        <authorList>
            <person name="Gulvik C.A."/>
        </authorList>
    </citation>
    <scope>NUCLEOTIDE SEQUENCE [LARGE SCALE GENOMIC DNA]</scope>
    <source>
        <strain evidence="10">LMG 26306</strain>
    </source>
</reference>
<dbReference type="Pfam" id="PF06738">
    <property type="entry name" value="ThrE"/>
    <property type="match status" value="1"/>
</dbReference>
<dbReference type="InterPro" id="IPR010619">
    <property type="entry name" value="ThrE-like_N"/>
</dbReference>
<evidence type="ECO:0000256" key="3">
    <source>
        <dbReference type="ARBA" id="ARBA00022692"/>
    </source>
</evidence>
<dbReference type="GO" id="GO:0005886">
    <property type="term" value="C:plasma membrane"/>
    <property type="evidence" value="ECO:0007669"/>
    <property type="project" value="UniProtKB-SubCell"/>
</dbReference>
<evidence type="ECO:0000259" key="8">
    <source>
        <dbReference type="Pfam" id="PF06738"/>
    </source>
</evidence>
<dbReference type="InterPro" id="IPR050539">
    <property type="entry name" value="ThrE_Dicarb/AminoAcid_Exp"/>
</dbReference>
<keyword evidence="3 7" id="KW-0812">Transmembrane</keyword>
<dbReference type="OrthoDB" id="9813917at2"/>
<dbReference type="EMBL" id="MIKB01000013">
    <property type="protein sequence ID" value="OEG16285.1"/>
    <property type="molecule type" value="Genomic_DNA"/>
</dbReference>
<gene>
    <name evidence="9" type="ORF">BCR23_05190</name>
</gene>
<feature type="transmembrane region" description="Helical" evidence="7">
    <location>
        <begin position="141"/>
        <end position="158"/>
    </location>
</feature>
<accession>A0A1E5GUE8</accession>
<feature type="transmembrane region" description="Helical" evidence="7">
    <location>
        <begin position="231"/>
        <end position="249"/>
    </location>
</feature>
<dbReference type="GO" id="GO:0015744">
    <property type="term" value="P:succinate transport"/>
    <property type="evidence" value="ECO:0007669"/>
    <property type="project" value="TreeGrafter"/>
</dbReference>
<evidence type="ECO:0000313" key="9">
    <source>
        <dbReference type="EMBL" id="OEG16285.1"/>
    </source>
</evidence>
<evidence type="ECO:0000256" key="1">
    <source>
        <dbReference type="ARBA" id="ARBA00004651"/>
    </source>
</evidence>
<keyword evidence="2" id="KW-1003">Cell membrane</keyword>
<dbReference type="PATRIC" id="fig|903983.4.peg.2584"/>
<feature type="domain" description="Threonine/serine exporter-like N-terminal" evidence="8">
    <location>
        <begin position="12"/>
        <end position="248"/>
    </location>
</feature>
<proteinExistence type="inferred from homology"/>
<evidence type="ECO:0000256" key="7">
    <source>
        <dbReference type="SAM" id="Phobius"/>
    </source>
</evidence>
<keyword evidence="4 7" id="KW-1133">Transmembrane helix</keyword>
<dbReference type="Proteomes" id="UP000094764">
    <property type="component" value="Unassembled WGS sequence"/>
</dbReference>
<keyword evidence="5 7" id="KW-0472">Membrane</keyword>
<dbReference type="GO" id="GO:0022857">
    <property type="term" value="F:transmembrane transporter activity"/>
    <property type="evidence" value="ECO:0007669"/>
    <property type="project" value="InterPro"/>
</dbReference>
<evidence type="ECO:0000256" key="4">
    <source>
        <dbReference type="ARBA" id="ARBA00022989"/>
    </source>
</evidence>
<evidence type="ECO:0000256" key="6">
    <source>
        <dbReference type="ARBA" id="ARBA00034125"/>
    </source>
</evidence>
<sequence>MTTIDIEKVLETCLLAGKIMLESDAEMYRVEDTMSRIALASGDYRLVSYVTQTGLFVGLDGTSTIRMVQILNRSINLEKVSRINQLSREYVTGTFTLEELLDQLKTLEQERKFFPLWLRFISAAVVSGTIMILFGGVWTDLPLTCLIGGLGYGLYYSSLKVLRIKFLSEFLAAFSIGCAALLSTQIGLGVNQDMIIIGCVMPLVPGVQMTNALRDLLAGHYLSGVSRGTEAMMTASMIGFAIAFVFQLFY</sequence>
<feature type="transmembrane region" description="Helical" evidence="7">
    <location>
        <begin position="170"/>
        <end position="188"/>
    </location>
</feature>
<evidence type="ECO:0000256" key="5">
    <source>
        <dbReference type="ARBA" id="ARBA00023136"/>
    </source>
</evidence>
<name>A0A1E5GUE8_9ENTE</name>
<dbReference type="STRING" id="903983.BCR23_05190"/>